<dbReference type="EMBL" id="CP034437">
    <property type="protein sequence ID" value="AZN38829.1"/>
    <property type="molecule type" value="Genomic_DNA"/>
</dbReference>
<dbReference type="RefSeq" id="WP_126012389.1">
    <property type="nucleotide sequence ID" value="NZ_CP034437.1"/>
</dbReference>
<evidence type="ECO:0000256" key="3">
    <source>
        <dbReference type="ARBA" id="ARBA00022475"/>
    </source>
</evidence>
<dbReference type="InterPro" id="IPR036259">
    <property type="entry name" value="MFS_trans_sf"/>
</dbReference>
<protein>
    <submittedName>
        <fullName evidence="10">MFS transporter</fullName>
    </submittedName>
</protein>
<keyword evidence="3" id="KW-1003">Cell membrane</keyword>
<feature type="transmembrane region" description="Helical" evidence="8">
    <location>
        <begin position="133"/>
        <end position="151"/>
    </location>
</feature>
<dbReference type="GO" id="GO:0015528">
    <property type="term" value="F:lactose:proton symporter activity"/>
    <property type="evidence" value="ECO:0007669"/>
    <property type="project" value="TreeGrafter"/>
</dbReference>
<name>A0A3Q8X456_9BACL</name>
<organism evidence="10 11">
    <name type="scientific">Paenibacillus albus</name>
    <dbReference type="NCBI Taxonomy" id="2495582"/>
    <lineage>
        <taxon>Bacteria</taxon>
        <taxon>Bacillati</taxon>
        <taxon>Bacillota</taxon>
        <taxon>Bacilli</taxon>
        <taxon>Bacillales</taxon>
        <taxon>Paenibacillaceae</taxon>
        <taxon>Paenibacillus</taxon>
    </lineage>
</organism>
<keyword evidence="2" id="KW-0813">Transport</keyword>
<accession>A0A3Q8X456</accession>
<dbReference type="InterPro" id="IPR024989">
    <property type="entry name" value="MFS_assoc_dom"/>
</dbReference>
<keyword evidence="4" id="KW-0997">Cell inner membrane</keyword>
<evidence type="ECO:0000256" key="6">
    <source>
        <dbReference type="ARBA" id="ARBA00022989"/>
    </source>
</evidence>
<feature type="transmembrane region" description="Helical" evidence="8">
    <location>
        <begin position="44"/>
        <end position="63"/>
    </location>
</feature>
<keyword evidence="5 8" id="KW-0812">Transmembrane</keyword>
<evidence type="ECO:0000259" key="9">
    <source>
        <dbReference type="Pfam" id="PF12832"/>
    </source>
</evidence>
<feature type="transmembrane region" description="Helical" evidence="8">
    <location>
        <begin position="72"/>
        <end position="89"/>
    </location>
</feature>
<evidence type="ECO:0000256" key="2">
    <source>
        <dbReference type="ARBA" id="ARBA00022448"/>
    </source>
</evidence>
<dbReference type="GO" id="GO:0030395">
    <property type="term" value="F:lactose binding"/>
    <property type="evidence" value="ECO:0007669"/>
    <property type="project" value="TreeGrafter"/>
</dbReference>
<keyword evidence="6 8" id="KW-1133">Transmembrane helix</keyword>
<dbReference type="Pfam" id="PF12832">
    <property type="entry name" value="MFS_1_like"/>
    <property type="match status" value="1"/>
</dbReference>
<feature type="transmembrane region" description="Helical" evidence="8">
    <location>
        <begin position="12"/>
        <end position="32"/>
    </location>
</feature>
<comment type="subcellular location">
    <subcellularLocation>
        <location evidence="1">Cell inner membrane</location>
        <topology evidence="1">Multi-pass membrane protein</topology>
    </subcellularLocation>
</comment>
<dbReference type="SUPFAM" id="SSF103473">
    <property type="entry name" value="MFS general substrate transporter"/>
    <property type="match status" value="1"/>
</dbReference>
<keyword evidence="11" id="KW-1185">Reference proteome</keyword>
<feature type="transmembrane region" description="Helical" evidence="8">
    <location>
        <begin position="157"/>
        <end position="177"/>
    </location>
</feature>
<feature type="transmembrane region" description="Helical" evidence="8">
    <location>
        <begin position="95"/>
        <end position="112"/>
    </location>
</feature>
<keyword evidence="7 8" id="KW-0472">Membrane</keyword>
<proteinExistence type="predicted"/>
<evidence type="ECO:0000256" key="8">
    <source>
        <dbReference type="SAM" id="Phobius"/>
    </source>
</evidence>
<evidence type="ECO:0000313" key="11">
    <source>
        <dbReference type="Proteomes" id="UP000272528"/>
    </source>
</evidence>
<evidence type="ECO:0000256" key="4">
    <source>
        <dbReference type="ARBA" id="ARBA00022519"/>
    </source>
</evidence>
<evidence type="ECO:0000313" key="10">
    <source>
        <dbReference type="EMBL" id="AZN38829.1"/>
    </source>
</evidence>
<reference evidence="11" key="1">
    <citation type="submission" date="2018-12" db="EMBL/GenBank/DDBJ databases">
        <title>Genome sequence of Peanibacillus sp.</title>
        <authorList>
            <person name="Subramani G."/>
            <person name="Srinivasan S."/>
            <person name="Kim M.K."/>
        </authorList>
    </citation>
    <scope>NUCLEOTIDE SEQUENCE [LARGE SCALE GENOMIC DNA]</scope>
    <source>
        <strain evidence="11">18JY67-1</strain>
    </source>
</reference>
<dbReference type="Gene3D" id="1.20.1250.20">
    <property type="entry name" value="MFS general substrate transporter like domains"/>
    <property type="match status" value="1"/>
</dbReference>
<dbReference type="OrthoDB" id="1650886at2"/>
<evidence type="ECO:0000256" key="5">
    <source>
        <dbReference type="ARBA" id="ARBA00022692"/>
    </source>
</evidence>
<dbReference type="PANTHER" id="PTHR23522:SF10">
    <property type="entry name" value="3-PHENYLPROPIONIC ACID TRANSPORTER-RELATED"/>
    <property type="match status" value="1"/>
</dbReference>
<dbReference type="AlphaFoldDB" id="A0A3Q8X456"/>
<dbReference type="Proteomes" id="UP000272528">
    <property type="component" value="Chromosome"/>
</dbReference>
<sequence length="186" mass="20762">MNPLNNKYSMHVFMFMFYIANASFVPFLSYWFAQEGLSNQQIGVLYSLGPLIGLAAQSVWGYLSDRYGIGKRLLLVSLLLTPIVTFGYLLSNERFYMYIMVSAVYFFLSLAVKPSMEEITISHARANGQSYGGIRVLGSISFALAVTPLGMMYNHYGINMIFVTYLVTSVIAIIALLRVKPASDGK</sequence>
<gene>
    <name evidence="10" type="ORF">EJC50_03425</name>
</gene>
<evidence type="ECO:0000256" key="1">
    <source>
        <dbReference type="ARBA" id="ARBA00004429"/>
    </source>
</evidence>
<dbReference type="KEGG" id="palb:EJC50_03425"/>
<feature type="domain" description="Major facilitator superfamily associated" evidence="9">
    <location>
        <begin position="9"/>
        <end position="176"/>
    </location>
</feature>
<evidence type="ECO:0000256" key="7">
    <source>
        <dbReference type="ARBA" id="ARBA00023136"/>
    </source>
</evidence>
<dbReference type="PANTHER" id="PTHR23522">
    <property type="entry name" value="BLL5896 PROTEIN"/>
    <property type="match status" value="1"/>
</dbReference>
<dbReference type="GO" id="GO:0005886">
    <property type="term" value="C:plasma membrane"/>
    <property type="evidence" value="ECO:0007669"/>
    <property type="project" value="UniProtKB-SubCell"/>
</dbReference>